<dbReference type="RefSeq" id="WP_013900875.1">
    <property type="nucleotide sequence ID" value="NC_015677.1"/>
</dbReference>
<dbReference type="KEGG" id="rta:Rta_15510"/>
<evidence type="ECO:0000313" key="3">
    <source>
        <dbReference type="Proteomes" id="UP000008385"/>
    </source>
</evidence>
<dbReference type="HOGENOM" id="CLU_2772993_0_0_4"/>
<evidence type="ECO:0000313" key="2">
    <source>
        <dbReference type="EMBL" id="AEG92643.1"/>
    </source>
</evidence>
<feature type="region of interest" description="Disordered" evidence="1">
    <location>
        <begin position="43"/>
        <end position="69"/>
    </location>
</feature>
<dbReference type="PATRIC" id="fig|365046.3.peg.1583"/>
<reference evidence="3" key="1">
    <citation type="submission" date="2006-01" db="EMBL/GenBank/DDBJ databases">
        <title>Genome of the cyst-dividing bacterium Ramlibacter tataouinensis.</title>
        <authorList>
            <person name="Barakat M."/>
            <person name="Ortet P."/>
            <person name="De Luca G."/>
            <person name="Jourlin-Castelli C."/>
            <person name="Ansaldi M."/>
            <person name="Py B."/>
            <person name="Fichant G."/>
            <person name="Coutinho P."/>
            <person name="Voulhoux R."/>
            <person name="Bastien O."/>
            <person name="Roy S."/>
            <person name="Marechal E."/>
            <person name="Henrissat B."/>
            <person name="Quentin Y."/>
            <person name="Noirot P."/>
            <person name="Filloux A."/>
            <person name="Mejean V."/>
            <person name="DuBow M."/>
            <person name="Barras F."/>
            <person name="Heulin T."/>
        </authorList>
    </citation>
    <scope>NUCLEOTIDE SEQUENCE [LARGE SCALE GENOMIC DNA]</scope>
    <source>
        <strain evidence="3">ATCC BAA-407 / DSM 14655 / LMG 21543 / TTB310</strain>
    </source>
</reference>
<reference evidence="2 3" key="2">
    <citation type="journal article" date="2011" name="PLoS ONE">
        <title>The Cyst-Dividing Bacterium Ramlibacter tataouinensis TTB310 Genome Reveals a Well-Stocked Toolbox for Adaptation to a Desert Environment.</title>
        <authorList>
            <person name="De Luca G."/>
            <person name="Barakat M."/>
            <person name="Ortet P."/>
            <person name="Fochesato S."/>
            <person name="Jourlin-Castelli C."/>
            <person name="Ansaldi M."/>
            <person name="Py B."/>
            <person name="Fichant G."/>
            <person name="Coutinho P.M."/>
            <person name="Voulhoux R."/>
            <person name="Bastien O."/>
            <person name="Marechal E."/>
            <person name="Henrissat B."/>
            <person name="Quentin Y."/>
            <person name="Noirot P."/>
            <person name="Filloux A."/>
            <person name="Mejean V."/>
            <person name="Dubow M.S."/>
            <person name="Barras F."/>
            <person name="Barbe V."/>
            <person name="Weissenbach J."/>
            <person name="Mihalcescu I."/>
            <person name="Vermeglio A."/>
            <person name="Achouak W."/>
            <person name="Heulin T."/>
        </authorList>
    </citation>
    <scope>NUCLEOTIDE SEQUENCE [LARGE SCALE GENOMIC DNA]</scope>
    <source>
        <strain evidence="3">ATCC BAA-407 / DSM 14655 / LMG 21543 / TTB310</strain>
    </source>
</reference>
<name>F5Y4Y7_RAMTT</name>
<gene>
    <name evidence="2" type="ordered locus">Rta_15510</name>
</gene>
<protein>
    <submittedName>
        <fullName evidence="2">Uncharacterized protein</fullName>
    </submittedName>
</protein>
<dbReference type="AlphaFoldDB" id="F5Y4Y7"/>
<organism evidence="2 3">
    <name type="scientific">Ramlibacter tataouinensis (strain ATCC BAA-407 / DSM 14655 / LMG 21543 / TTB310)</name>
    <dbReference type="NCBI Taxonomy" id="365046"/>
    <lineage>
        <taxon>Bacteria</taxon>
        <taxon>Pseudomonadati</taxon>
        <taxon>Pseudomonadota</taxon>
        <taxon>Betaproteobacteria</taxon>
        <taxon>Burkholderiales</taxon>
        <taxon>Comamonadaceae</taxon>
        <taxon>Ramlibacter</taxon>
    </lineage>
</organism>
<proteinExistence type="predicted"/>
<dbReference type="Proteomes" id="UP000008385">
    <property type="component" value="Chromosome"/>
</dbReference>
<dbReference type="STRING" id="365046.Rta_15510"/>
<dbReference type="EMBL" id="CP000245">
    <property type="protein sequence ID" value="AEG92643.1"/>
    <property type="molecule type" value="Genomic_DNA"/>
</dbReference>
<keyword evidence="3" id="KW-1185">Reference proteome</keyword>
<dbReference type="OrthoDB" id="9204732at2"/>
<evidence type="ECO:0000256" key="1">
    <source>
        <dbReference type="SAM" id="MobiDB-lite"/>
    </source>
</evidence>
<sequence>MNEQKTSSILQRLPVILAVTAASYGLQVPPQALRLTAAGASTVRHDETTPRNATAVAAPRLGSETPRLS</sequence>
<accession>F5Y4Y7</accession>